<dbReference type="InterPro" id="IPR027417">
    <property type="entry name" value="P-loop_NTPase"/>
</dbReference>
<protein>
    <submittedName>
        <fullName evidence="1">Uncharacterized protein</fullName>
    </submittedName>
</protein>
<sequence>MDIANQTFYQERLNNPKNKNALFAAMKAQGRQCNAASVLTSKTTRGNIGHFLVCPNRACVAITSARYGLIVIGFADAD</sequence>
<comment type="caution">
    <text evidence="1">The sequence shown here is derived from an EMBL/GenBank/DDBJ whole genome shotgun (WGS) entry which is preliminary data.</text>
</comment>
<feature type="non-terminal residue" evidence="1">
    <location>
        <position position="78"/>
    </location>
</feature>
<proteinExistence type="predicted"/>
<evidence type="ECO:0000313" key="2">
    <source>
        <dbReference type="Proteomes" id="UP001177023"/>
    </source>
</evidence>
<dbReference type="Proteomes" id="UP001177023">
    <property type="component" value="Unassembled WGS sequence"/>
</dbReference>
<organism evidence="1 2">
    <name type="scientific">Mesorhabditis spiculigera</name>
    <dbReference type="NCBI Taxonomy" id="96644"/>
    <lineage>
        <taxon>Eukaryota</taxon>
        <taxon>Metazoa</taxon>
        <taxon>Ecdysozoa</taxon>
        <taxon>Nematoda</taxon>
        <taxon>Chromadorea</taxon>
        <taxon>Rhabditida</taxon>
        <taxon>Rhabditina</taxon>
        <taxon>Rhabditomorpha</taxon>
        <taxon>Rhabditoidea</taxon>
        <taxon>Rhabditidae</taxon>
        <taxon>Mesorhabditinae</taxon>
        <taxon>Mesorhabditis</taxon>
    </lineage>
</organism>
<dbReference type="EMBL" id="CATQJA010000590">
    <property type="protein sequence ID" value="CAJ0561873.1"/>
    <property type="molecule type" value="Genomic_DNA"/>
</dbReference>
<dbReference type="Gene3D" id="3.40.50.300">
    <property type="entry name" value="P-loop containing nucleotide triphosphate hydrolases"/>
    <property type="match status" value="1"/>
</dbReference>
<dbReference type="AlphaFoldDB" id="A0AA36C713"/>
<reference evidence="1" key="1">
    <citation type="submission" date="2023-06" db="EMBL/GenBank/DDBJ databases">
        <authorList>
            <person name="Delattre M."/>
        </authorList>
    </citation>
    <scope>NUCLEOTIDE SEQUENCE</scope>
    <source>
        <strain evidence="1">AF72</strain>
    </source>
</reference>
<keyword evidence="2" id="KW-1185">Reference proteome</keyword>
<accession>A0AA36C713</accession>
<gene>
    <name evidence="1" type="ORF">MSPICULIGERA_LOCUS1960</name>
</gene>
<evidence type="ECO:0000313" key="1">
    <source>
        <dbReference type="EMBL" id="CAJ0561873.1"/>
    </source>
</evidence>
<name>A0AA36C713_9BILA</name>